<evidence type="ECO:0000256" key="11">
    <source>
        <dbReference type="ARBA" id="ARBA00025738"/>
    </source>
</evidence>
<dbReference type="GO" id="GO:0045134">
    <property type="term" value="F:UDP phosphatase activity"/>
    <property type="evidence" value="ECO:0007669"/>
    <property type="project" value="TreeGrafter"/>
</dbReference>
<dbReference type="GO" id="GO:0005509">
    <property type="term" value="F:calcium ion binding"/>
    <property type="evidence" value="ECO:0007669"/>
    <property type="project" value="InterPro"/>
</dbReference>
<dbReference type="EC" id="3.6.1.5" evidence="2"/>
<evidence type="ECO:0000256" key="13">
    <source>
        <dbReference type="ARBA" id="ARBA00074431"/>
    </source>
</evidence>
<dbReference type="OrthoDB" id="25028at2759"/>
<keyword evidence="17" id="KW-1185">Reference proteome</keyword>
<keyword evidence="9" id="KW-0067">ATP-binding</keyword>
<keyword evidence="15" id="KW-0812">Transmembrane</keyword>
<feature type="binding site" evidence="14">
    <location>
        <position position="345"/>
    </location>
    <ligand>
        <name>Ca(2+)</name>
        <dbReference type="ChEBI" id="CHEBI:29108"/>
    </ligand>
</feature>
<dbReference type="GO" id="GO:0004382">
    <property type="term" value="F:GDP phosphatase activity"/>
    <property type="evidence" value="ECO:0007669"/>
    <property type="project" value="TreeGrafter"/>
</dbReference>
<dbReference type="SUPFAM" id="SSF101887">
    <property type="entry name" value="Apyrase"/>
    <property type="match status" value="1"/>
</dbReference>
<dbReference type="AlphaFoldDB" id="A0A9Q0MIC8"/>
<dbReference type="EMBL" id="WJQU01004268">
    <property type="protein sequence ID" value="KAJ6617882.1"/>
    <property type="molecule type" value="Genomic_DNA"/>
</dbReference>
<feature type="binding site" evidence="14">
    <location>
        <position position="284"/>
    </location>
    <ligand>
        <name>Ca(2+)</name>
        <dbReference type="ChEBI" id="CHEBI:29108"/>
    </ligand>
</feature>
<dbReference type="InterPro" id="IPR009283">
    <property type="entry name" value="Apyrase"/>
</dbReference>
<evidence type="ECO:0000256" key="4">
    <source>
        <dbReference type="ARBA" id="ARBA00022656"/>
    </source>
</evidence>
<dbReference type="PANTHER" id="PTHR13023:SF3">
    <property type="entry name" value="SOLUBLE CALCIUM-ACTIVATED NUCLEOTIDASE 1"/>
    <property type="match status" value="1"/>
</dbReference>
<dbReference type="Gene3D" id="2.120.10.100">
    <property type="entry name" value="Apyrase"/>
    <property type="match status" value="1"/>
</dbReference>
<comment type="similarity">
    <text evidence="11">Belongs to the apyrase family.</text>
</comment>
<dbReference type="GO" id="GO:0090729">
    <property type="term" value="F:toxin activity"/>
    <property type="evidence" value="ECO:0007669"/>
    <property type="project" value="UniProtKB-KW"/>
</dbReference>
<sequence length="402" mass="46287">MKPDKPNSFLDPPSHNMYIRDWRKALRSPPSYRIGNTTFRFHFHFLFIMICLATLILLFFYLTPGSRSSYSDNLFEKFHPPAHHRYNYTYPLTAPIISNGIRSYRFGIIADLDKESRISGQNEWRSFFKKGYLSYTQSTEAIVVTFDEDPVVELRNQYSLNGRGMELSELVTFNGKLLTFDDRTGLIFELNNEKLTVLSLLMDGDGKTSKGFKSEWATVKDEVLYVGSMGKEWTTANGDFQNFDPMYVKAVSMTGEIRHIDWVSNYKKLREALGIQWPGYMIHESGMWSAIHRKWFFLPRRCSKNAYNETLDEMMGCNALISAEENFTKIKVVLLQDFKPSLGFSSFKFVPGTDDSVIVALQTEELNGKTSTYITAFTLTGKSLLASERINTDLKYEGLEFI</sequence>
<name>A0A9Q0MIC8_9DIPT</name>
<evidence type="ECO:0000256" key="7">
    <source>
        <dbReference type="ARBA" id="ARBA00022801"/>
    </source>
</evidence>
<evidence type="ECO:0000256" key="1">
    <source>
        <dbReference type="ARBA" id="ARBA00001913"/>
    </source>
</evidence>
<keyword evidence="4" id="KW-0800">Toxin</keyword>
<evidence type="ECO:0000256" key="10">
    <source>
        <dbReference type="ARBA" id="ARBA00023240"/>
    </source>
</evidence>
<keyword evidence="7" id="KW-0378">Hydrolase</keyword>
<protein>
    <recommendedName>
        <fullName evidence="13">Apyrase</fullName>
        <ecNumber evidence="2">3.6.1.5</ecNumber>
    </recommendedName>
</protein>
<evidence type="ECO:0000256" key="12">
    <source>
        <dbReference type="ARBA" id="ARBA00047297"/>
    </source>
</evidence>
<keyword evidence="3" id="KW-1201">Platelet aggregation inhibiting toxin</keyword>
<keyword evidence="8 14" id="KW-0106">Calcium</keyword>
<evidence type="ECO:0000256" key="6">
    <source>
        <dbReference type="ARBA" id="ARBA00022741"/>
    </source>
</evidence>
<proteinExistence type="inferred from homology"/>
<evidence type="ECO:0000256" key="8">
    <source>
        <dbReference type="ARBA" id="ARBA00022837"/>
    </source>
</evidence>
<dbReference type="Proteomes" id="UP001151699">
    <property type="component" value="Unassembled WGS sequence"/>
</dbReference>
<evidence type="ECO:0000256" key="2">
    <source>
        <dbReference type="ARBA" id="ARBA00012148"/>
    </source>
</evidence>
<keyword evidence="10" id="KW-1199">Hemostasis impairing toxin</keyword>
<feature type="binding site" evidence="14">
    <location>
        <position position="168"/>
    </location>
    <ligand>
        <name>Ca(2+)</name>
        <dbReference type="ChEBI" id="CHEBI:29108"/>
    </ligand>
</feature>
<evidence type="ECO:0000313" key="16">
    <source>
        <dbReference type="EMBL" id="KAJ6617882.1"/>
    </source>
</evidence>
<dbReference type="InterPro" id="IPR036258">
    <property type="entry name" value="Apyrase_sf"/>
</dbReference>
<evidence type="ECO:0000256" key="14">
    <source>
        <dbReference type="PIRSR" id="PIRSR609283-1"/>
    </source>
</evidence>
<dbReference type="GO" id="GO:0005524">
    <property type="term" value="F:ATP binding"/>
    <property type="evidence" value="ECO:0007669"/>
    <property type="project" value="UniProtKB-KW"/>
</dbReference>
<feature type="binding site" evidence="14">
    <location>
        <position position="169"/>
    </location>
    <ligand>
        <name>Ca(2+)</name>
        <dbReference type="ChEBI" id="CHEBI:29108"/>
    </ligand>
</feature>
<keyword evidence="15" id="KW-1133">Transmembrane helix</keyword>
<feature type="binding site" evidence="14">
    <location>
        <position position="397"/>
    </location>
    <ligand>
        <name>Ca(2+)</name>
        <dbReference type="ChEBI" id="CHEBI:29108"/>
    </ligand>
</feature>
<gene>
    <name evidence="16" type="primary">CANT1</name>
    <name evidence="16" type="ORF">Bhyg_17477</name>
</gene>
<feature type="binding site" evidence="14">
    <location>
        <position position="215"/>
    </location>
    <ligand>
        <name>Ca(2+)</name>
        <dbReference type="ChEBI" id="CHEBI:29108"/>
    </ligand>
</feature>
<evidence type="ECO:0000313" key="17">
    <source>
        <dbReference type="Proteomes" id="UP001151699"/>
    </source>
</evidence>
<keyword evidence="6" id="KW-0547">Nucleotide-binding</keyword>
<accession>A0A9Q0MIC8</accession>
<evidence type="ECO:0000256" key="15">
    <source>
        <dbReference type="SAM" id="Phobius"/>
    </source>
</evidence>
<reference evidence="16" key="1">
    <citation type="submission" date="2022-07" db="EMBL/GenBank/DDBJ databases">
        <authorList>
            <person name="Trinca V."/>
            <person name="Uliana J.V.C."/>
            <person name="Torres T.T."/>
            <person name="Ward R.J."/>
            <person name="Monesi N."/>
        </authorList>
    </citation>
    <scope>NUCLEOTIDE SEQUENCE</scope>
    <source>
        <strain evidence="16">HSMRA1968</strain>
        <tissue evidence="16">Whole embryos</tissue>
    </source>
</reference>
<dbReference type="GO" id="GO:0004050">
    <property type="term" value="F:apyrase activity"/>
    <property type="evidence" value="ECO:0007669"/>
    <property type="project" value="UniProtKB-EC"/>
</dbReference>
<comment type="cofactor">
    <cofactor evidence="1 14">
        <name>Ca(2+)</name>
        <dbReference type="ChEBI" id="CHEBI:29108"/>
    </cofactor>
</comment>
<dbReference type="Pfam" id="PF06079">
    <property type="entry name" value="Apyrase"/>
    <property type="match status" value="1"/>
</dbReference>
<evidence type="ECO:0000256" key="9">
    <source>
        <dbReference type="ARBA" id="ARBA00022840"/>
    </source>
</evidence>
<comment type="caution">
    <text evidence="16">The sequence shown here is derived from an EMBL/GenBank/DDBJ whole genome shotgun (WGS) entry which is preliminary data.</text>
</comment>
<comment type="catalytic activity">
    <reaction evidence="12">
        <text>a ribonucleoside 5'-triphosphate + 2 H2O = a ribonucleoside 5'-phosphate + 2 phosphate + 2 H(+)</text>
        <dbReference type="Rhea" id="RHEA:36795"/>
        <dbReference type="ChEBI" id="CHEBI:15377"/>
        <dbReference type="ChEBI" id="CHEBI:15378"/>
        <dbReference type="ChEBI" id="CHEBI:43474"/>
        <dbReference type="ChEBI" id="CHEBI:58043"/>
        <dbReference type="ChEBI" id="CHEBI:61557"/>
        <dbReference type="EC" id="3.6.1.5"/>
    </reaction>
    <physiologicalReaction direction="left-to-right" evidence="12">
        <dbReference type="Rhea" id="RHEA:36796"/>
    </physiologicalReaction>
</comment>
<evidence type="ECO:0000256" key="3">
    <source>
        <dbReference type="ARBA" id="ARBA00022442"/>
    </source>
</evidence>
<evidence type="ECO:0000256" key="5">
    <source>
        <dbReference type="ARBA" id="ARBA00022723"/>
    </source>
</evidence>
<dbReference type="GO" id="GO:0030166">
    <property type="term" value="P:proteoglycan biosynthetic process"/>
    <property type="evidence" value="ECO:0007669"/>
    <property type="project" value="TreeGrafter"/>
</dbReference>
<dbReference type="FunFam" id="2.120.10.100:FF:000001">
    <property type="entry name" value="Soluble calcium-activated nucleotidase 1"/>
    <property type="match status" value="1"/>
</dbReference>
<feature type="transmembrane region" description="Helical" evidence="15">
    <location>
        <begin position="41"/>
        <end position="62"/>
    </location>
</feature>
<keyword evidence="5 14" id="KW-0479">Metal-binding</keyword>
<dbReference type="PANTHER" id="PTHR13023">
    <property type="entry name" value="APYRASE"/>
    <property type="match status" value="1"/>
</dbReference>
<keyword evidence="15" id="KW-0472">Membrane</keyword>
<organism evidence="16 17">
    <name type="scientific">Pseudolycoriella hygida</name>
    <dbReference type="NCBI Taxonomy" id="35572"/>
    <lineage>
        <taxon>Eukaryota</taxon>
        <taxon>Metazoa</taxon>
        <taxon>Ecdysozoa</taxon>
        <taxon>Arthropoda</taxon>
        <taxon>Hexapoda</taxon>
        <taxon>Insecta</taxon>
        <taxon>Pterygota</taxon>
        <taxon>Neoptera</taxon>
        <taxon>Endopterygota</taxon>
        <taxon>Diptera</taxon>
        <taxon>Nematocera</taxon>
        <taxon>Sciaroidea</taxon>
        <taxon>Sciaridae</taxon>
        <taxon>Pseudolycoriella</taxon>
    </lineage>
</organism>